<comment type="caution">
    <text evidence="1">The sequence shown here is derived from an EMBL/GenBank/DDBJ whole genome shotgun (WGS) entry which is preliminary data.</text>
</comment>
<evidence type="ECO:0000313" key="1">
    <source>
        <dbReference type="EMBL" id="KAF5837480.1"/>
    </source>
</evidence>
<dbReference type="EMBL" id="MU069614">
    <property type="protein sequence ID" value="KAF5837480.1"/>
    <property type="molecule type" value="Genomic_DNA"/>
</dbReference>
<protein>
    <recommendedName>
        <fullName evidence="3">Encoded protein</fullName>
    </recommendedName>
</protein>
<sequence>MPTWHDIELFHLHSAQLLELLWVLPQHGITVVALALVPECLWKSTRRGIESIASAQCTSTGACVDTSWHGHDCQSTGHSLLYTMHSLGCCYLVQAPENILSCTRPHLITKSTTPQRDHRRDWFALWCPGSHFPAQVLGQKQAKWQSTGAESRSSHHLK</sequence>
<evidence type="ECO:0000313" key="2">
    <source>
        <dbReference type="Proteomes" id="UP000815325"/>
    </source>
</evidence>
<dbReference type="Proteomes" id="UP000815325">
    <property type="component" value="Unassembled WGS sequence"/>
</dbReference>
<gene>
    <name evidence="1" type="ORF">DUNSADRAFT_4282</name>
</gene>
<evidence type="ECO:0008006" key="3">
    <source>
        <dbReference type="Google" id="ProtNLM"/>
    </source>
</evidence>
<organism evidence="1 2">
    <name type="scientific">Dunaliella salina</name>
    <name type="common">Green alga</name>
    <name type="synonym">Protococcus salinus</name>
    <dbReference type="NCBI Taxonomy" id="3046"/>
    <lineage>
        <taxon>Eukaryota</taxon>
        <taxon>Viridiplantae</taxon>
        <taxon>Chlorophyta</taxon>
        <taxon>core chlorophytes</taxon>
        <taxon>Chlorophyceae</taxon>
        <taxon>CS clade</taxon>
        <taxon>Chlamydomonadales</taxon>
        <taxon>Dunaliellaceae</taxon>
        <taxon>Dunaliella</taxon>
    </lineage>
</organism>
<accession>A0ABQ7GSD1</accession>
<reference evidence="1" key="1">
    <citation type="submission" date="2017-08" db="EMBL/GenBank/DDBJ databases">
        <authorList>
            <person name="Polle J.E."/>
            <person name="Barry K."/>
            <person name="Cushman J."/>
            <person name="Schmutz J."/>
            <person name="Tran D."/>
            <person name="Hathwaick L.T."/>
            <person name="Yim W.C."/>
            <person name="Jenkins J."/>
            <person name="Mckie-Krisberg Z.M."/>
            <person name="Prochnik S."/>
            <person name="Lindquist E."/>
            <person name="Dockter R.B."/>
            <person name="Adam C."/>
            <person name="Molina H."/>
            <person name="Bunkerborg J."/>
            <person name="Jin E."/>
            <person name="Buchheim M."/>
            <person name="Magnuson J."/>
        </authorList>
    </citation>
    <scope>NUCLEOTIDE SEQUENCE</scope>
    <source>
        <strain evidence="1">CCAP 19/18</strain>
    </source>
</reference>
<keyword evidence="2" id="KW-1185">Reference proteome</keyword>
<name>A0ABQ7GSD1_DUNSA</name>
<proteinExistence type="predicted"/>